<dbReference type="EMBL" id="CP117880">
    <property type="protein sequence ID" value="WDF70268.1"/>
    <property type="molecule type" value="Genomic_DNA"/>
</dbReference>
<dbReference type="RefSeq" id="WP_274268977.1">
    <property type="nucleotide sequence ID" value="NZ_CP117880.1"/>
</dbReference>
<organism evidence="3 4">
    <name type="scientific">Sphingobacterium oryzagri</name>
    <dbReference type="NCBI Taxonomy" id="3025669"/>
    <lineage>
        <taxon>Bacteria</taxon>
        <taxon>Pseudomonadati</taxon>
        <taxon>Bacteroidota</taxon>
        <taxon>Sphingobacteriia</taxon>
        <taxon>Sphingobacteriales</taxon>
        <taxon>Sphingobacteriaceae</taxon>
        <taxon>Sphingobacterium</taxon>
    </lineage>
</organism>
<keyword evidence="4" id="KW-1185">Reference proteome</keyword>
<evidence type="ECO:0000313" key="4">
    <source>
        <dbReference type="Proteomes" id="UP001221558"/>
    </source>
</evidence>
<dbReference type="InterPro" id="IPR023393">
    <property type="entry name" value="START-like_dom_sf"/>
</dbReference>
<protein>
    <submittedName>
        <fullName evidence="3">SRPBCC domain-containing protein</fullName>
    </submittedName>
</protein>
<proteinExistence type="inferred from homology"/>
<evidence type="ECO:0000259" key="2">
    <source>
        <dbReference type="Pfam" id="PF08327"/>
    </source>
</evidence>
<feature type="domain" description="Activator of Hsp90 ATPase homologue 1/2-like C-terminal" evidence="2">
    <location>
        <begin position="26"/>
        <end position="161"/>
    </location>
</feature>
<dbReference type="InterPro" id="IPR013538">
    <property type="entry name" value="ASHA1/2-like_C"/>
</dbReference>
<reference evidence="3 4" key="1">
    <citation type="submission" date="2023-02" db="EMBL/GenBank/DDBJ databases">
        <title>Genome sequence of Sphingobacterium sp. KACC 22765.</title>
        <authorList>
            <person name="Kim S."/>
            <person name="Heo J."/>
            <person name="Kwon S.-W."/>
        </authorList>
    </citation>
    <scope>NUCLEOTIDE SEQUENCE [LARGE SCALE GENOMIC DNA]</scope>
    <source>
        <strain evidence="3 4">KACC 22765</strain>
    </source>
</reference>
<accession>A0ABY7WM64</accession>
<dbReference type="Gene3D" id="3.30.530.20">
    <property type="match status" value="1"/>
</dbReference>
<comment type="similarity">
    <text evidence="1">Belongs to the AHA1 family.</text>
</comment>
<gene>
    <name evidence="3" type="ORF">PQ465_07785</name>
</gene>
<dbReference type="Proteomes" id="UP001221558">
    <property type="component" value="Chromosome"/>
</dbReference>
<dbReference type="CDD" id="cd07814">
    <property type="entry name" value="SRPBCC_CalC_Aha1-like"/>
    <property type="match status" value="1"/>
</dbReference>
<dbReference type="SUPFAM" id="SSF55961">
    <property type="entry name" value="Bet v1-like"/>
    <property type="match status" value="1"/>
</dbReference>
<sequence length="165" mass="18774">MSTNDDMQFELASDGKSIQISRQYAASLSKVWDAWTTADILDQWWAPQPWQSVTKSFDFSEGGKWLYCMKGPEGEEAWGIFFYDNITAPTSYAGRDRFADADGNIQHNLPGMHWQLHFHENEVGTRVDILIEGDSATAIQKHIDMGFREGFTMGLNNLANWLSEN</sequence>
<evidence type="ECO:0000313" key="3">
    <source>
        <dbReference type="EMBL" id="WDF70268.1"/>
    </source>
</evidence>
<dbReference type="Pfam" id="PF08327">
    <property type="entry name" value="AHSA1"/>
    <property type="match status" value="1"/>
</dbReference>
<name>A0ABY7WM64_9SPHI</name>
<evidence type="ECO:0000256" key="1">
    <source>
        <dbReference type="ARBA" id="ARBA00006817"/>
    </source>
</evidence>